<evidence type="ECO:0000313" key="2">
    <source>
        <dbReference type="Proteomes" id="UP000499080"/>
    </source>
</evidence>
<dbReference type="AlphaFoldDB" id="A0A4Y2FHS9"/>
<sequence>MKDELASKEAKEFVGLKPKMCSLTYENCEKKTAKGVPTCIIRRQHRHNDYKNCLLKLQRSLGEAQRIASTNHKVQTLYFRKSTLCPFDSKRYILEDGVQTLAYGHYKISR</sequence>
<accession>A0A4Y2FHS9</accession>
<evidence type="ECO:0000313" key="1">
    <source>
        <dbReference type="EMBL" id="GBM39929.1"/>
    </source>
</evidence>
<name>A0A4Y2FHS9_ARAVE</name>
<dbReference type="EMBL" id="BGPR01000910">
    <property type="protein sequence ID" value="GBM39929.1"/>
    <property type="molecule type" value="Genomic_DNA"/>
</dbReference>
<gene>
    <name evidence="1" type="ORF">AVEN_250247_1</name>
</gene>
<organism evidence="1 2">
    <name type="scientific">Araneus ventricosus</name>
    <name type="common">Orbweaver spider</name>
    <name type="synonym">Epeira ventricosa</name>
    <dbReference type="NCBI Taxonomy" id="182803"/>
    <lineage>
        <taxon>Eukaryota</taxon>
        <taxon>Metazoa</taxon>
        <taxon>Ecdysozoa</taxon>
        <taxon>Arthropoda</taxon>
        <taxon>Chelicerata</taxon>
        <taxon>Arachnida</taxon>
        <taxon>Araneae</taxon>
        <taxon>Araneomorphae</taxon>
        <taxon>Entelegynae</taxon>
        <taxon>Araneoidea</taxon>
        <taxon>Araneidae</taxon>
        <taxon>Araneus</taxon>
    </lineage>
</organism>
<dbReference type="OrthoDB" id="6429621at2759"/>
<protein>
    <submittedName>
        <fullName evidence="1">Uncharacterized protein</fullName>
    </submittedName>
</protein>
<comment type="caution">
    <text evidence="1">The sequence shown here is derived from an EMBL/GenBank/DDBJ whole genome shotgun (WGS) entry which is preliminary data.</text>
</comment>
<keyword evidence="2" id="KW-1185">Reference proteome</keyword>
<proteinExistence type="predicted"/>
<reference evidence="1 2" key="1">
    <citation type="journal article" date="2019" name="Sci. Rep.">
        <title>Orb-weaving spider Araneus ventricosus genome elucidates the spidroin gene catalogue.</title>
        <authorList>
            <person name="Kono N."/>
            <person name="Nakamura H."/>
            <person name="Ohtoshi R."/>
            <person name="Moran D.A.P."/>
            <person name="Shinohara A."/>
            <person name="Yoshida Y."/>
            <person name="Fujiwara M."/>
            <person name="Mori M."/>
            <person name="Tomita M."/>
            <person name="Arakawa K."/>
        </authorList>
    </citation>
    <scope>NUCLEOTIDE SEQUENCE [LARGE SCALE GENOMIC DNA]</scope>
</reference>
<dbReference type="Proteomes" id="UP000499080">
    <property type="component" value="Unassembled WGS sequence"/>
</dbReference>